<evidence type="ECO:0000313" key="4">
    <source>
        <dbReference type="EMBL" id="ROS01110.1"/>
    </source>
</evidence>
<dbReference type="CDD" id="cd17569">
    <property type="entry name" value="REC_HupR-like"/>
    <property type="match status" value="1"/>
</dbReference>
<evidence type="ECO:0000256" key="1">
    <source>
        <dbReference type="ARBA" id="ARBA00022553"/>
    </source>
</evidence>
<dbReference type="Pfam" id="PF00072">
    <property type="entry name" value="Response_reg"/>
    <property type="match status" value="1"/>
</dbReference>
<feature type="modified residue" description="4-aspartylphosphate" evidence="2">
    <location>
        <position position="54"/>
    </location>
</feature>
<comment type="caution">
    <text evidence="4">The sequence shown here is derived from an EMBL/GenBank/DDBJ whole genome shotgun (WGS) entry which is preliminary data.</text>
</comment>
<dbReference type="Pfam" id="PF13487">
    <property type="entry name" value="HD_5"/>
    <property type="match status" value="1"/>
</dbReference>
<dbReference type="GO" id="GO:0000160">
    <property type="term" value="P:phosphorelay signal transduction system"/>
    <property type="evidence" value="ECO:0007669"/>
    <property type="project" value="InterPro"/>
</dbReference>
<dbReference type="PROSITE" id="PS50110">
    <property type="entry name" value="RESPONSE_REGULATORY"/>
    <property type="match status" value="1"/>
</dbReference>
<dbReference type="Proteomes" id="UP000275394">
    <property type="component" value="Unassembled WGS sequence"/>
</dbReference>
<dbReference type="InterPro" id="IPR011006">
    <property type="entry name" value="CheY-like_superfamily"/>
</dbReference>
<dbReference type="RefSeq" id="WP_123711941.1">
    <property type="nucleotide sequence ID" value="NZ_RKHR01000004.1"/>
</dbReference>
<dbReference type="PANTHER" id="PTHR44591">
    <property type="entry name" value="STRESS RESPONSE REGULATOR PROTEIN 1"/>
    <property type="match status" value="1"/>
</dbReference>
<evidence type="ECO:0000259" key="3">
    <source>
        <dbReference type="PROSITE" id="PS50110"/>
    </source>
</evidence>
<reference evidence="4 5" key="1">
    <citation type="submission" date="2018-11" db="EMBL/GenBank/DDBJ databases">
        <title>Genomic Encyclopedia of Type Strains, Phase IV (KMG-IV): sequencing the most valuable type-strain genomes for metagenomic binning, comparative biology and taxonomic classification.</title>
        <authorList>
            <person name="Goeker M."/>
        </authorList>
    </citation>
    <scope>NUCLEOTIDE SEQUENCE [LARGE SCALE GENOMIC DNA]</scope>
    <source>
        <strain evidence="4 5">DSM 100316</strain>
    </source>
</reference>
<organism evidence="4 5">
    <name type="scientific">Sinobacterium caligoides</name>
    <dbReference type="NCBI Taxonomy" id="933926"/>
    <lineage>
        <taxon>Bacteria</taxon>
        <taxon>Pseudomonadati</taxon>
        <taxon>Pseudomonadota</taxon>
        <taxon>Gammaproteobacteria</taxon>
        <taxon>Cellvibrionales</taxon>
        <taxon>Spongiibacteraceae</taxon>
        <taxon>Sinobacterium</taxon>
    </lineage>
</organism>
<dbReference type="EMBL" id="RKHR01000004">
    <property type="protein sequence ID" value="ROS01110.1"/>
    <property type="molecule type" value="Genomic_DNA"/>
</dbReference>
<dbReference type="SUPFAM" id="SSF52172">
    <property type="entry name" value="CheY-like"/>
    <property type="match status" value="1"/>
</dbReference>
<dbReference type="OrthoDB" id="9802066at2"/>
<dbReference type="AlphaFoldDB" id="A0A3N2DMW2"/>
<dbReference type="SMART" id="SM00448">
    <property type="entry name" value="REC"/>
    <property type="match status" value="1"/>
</dbReference>
<feature type="domain" description="Response regulatory" evidence="3">
    <location>
        <begin position="6"/>
        <end position="120"/>
    </location>
</feature>
<accession>A0A3N2DMW2</accession>
<gene>
    <name evidence="4" type="ORF">EDC56_1538</name>
</gene>
<name>A0A3N2DMW2_9GAMM</name>
<proteinExistence type="predicted"/>
<protein>
    <submittedName>
        <fullName evidence="4">HD domain-containing protein</fullName>
    </submittedName>
</protein>
<dbReference type="InterPro" id="IPR050595">
    <property type="entry name" value="Bact_response_regulator"/>
</dbReference>
<keyword evidence="1 2" id="KW-0597">Phosphoprotein</keyword>
<dbReference type="Gene3D" id="3.40.50.2300">
    <property type="match status" value="1"/>
</dbReference>
<evidence type="ECO:0000313" key="5">
    <source>
        <dbReference type="Proteomes" id="UP000275394"/>
    </source>
</evidence>
<sequence>MNPNTKILCVDDDPNILDSMTRSLYQHCRLTTALSGKSALEEMDKQEFAVIISDMRMPQMDGASFLALAKQKAPNSTRLLLTGHADIDAAGKAINEGNIFRFLFKPCVNEELISHLQDANRLHQLNKIEKELLENTLKGAINMLNSIMSITAPEAFSRTDNIKRLVVHMARCCGQSDHWQYEMAAMLSHVGCITLPPALLKRAFRGDLLNDEEKRLLRSAPRAGEKMVANIPRLENVAKMIGLQLVRPEKIPKHVAAEVRSGATMLRVAHNLDNMMQREGIKAATAASNLSAAFSTPFEQQLLRYTASFELEQNPENIRQLSFQQLRVGMTIDEDVLADNGSIVLCRGQRLSAALIDRLLNFSRHTPLKQPVRAIVSASVN</sequence>
<dbReference type="InterPro" id="IPR001789">
    <property type="entry name" value="Sig_transdc_resp-reg_receiver"/>
</dbReference>
<evidence type="ECO:0000256" key="2">
    <source>
        <dbReference type="PROSITE-ProRule" id="PRU00169"/>
    </source>
</evidence>
<keyword evidence="5" id="KW-1185">Reference proteome</keyword>
<dbReference type="Gene3D" id="1.10.3210.10">
    <property type="entry name" value="Hypothetical protein af1432"/>
    <property type="match status" value="1"/>
</dbReference>
<dbReference type="PANTHER" id="PTHR44591:SF19">
    <property type="entry name" value="TWO-COMPONENT RESPONSE REGULATOR-RELATED"/>
    <property type="match status" value="1"/>
</dbReference>